<dbReference type="SUPFAM" id="SSF109604">
    <property type="entry name" value="HD-domain/PDEase-like"/>
    <property type="match status" value="1"/>
</dbReference>
<dbReference type="Gene3D" id="3.40.50.2300">
    <property type="match status" value="1"/>
</dbReference>
<feature type="domain" description="HDOD" evidence="3">
    <location>
        <begin position="132"/>
        <end position="321"/>
    </location>
</feature>
<dbReference type="InterPro" id="IPR001789">
    <property type="entry name" value="Sig_transdc_resp-reg_receiver"/>
</dbReference>
<evidence type="ECO:0000313" key="4">
    <source>
        <dbReference type="EMBL" id="NMP31962.1"/>
    </source>
</evidence>
<dbReference type="InterPro" id="IPR011006">
    <property type="entry name" value="CheY-like_superfamily"/>
</dbReference>
<protein>
    <submittedName>
        <fullName evidence="4">HDOD domain-containing protein</fullName>
    </submittedName>
</protein>
<dbReference type="InterPro" id="IPR013976">
    <property type="entry name" value="HDOD"/>
</dbReference>
<keyword evidence="5" id="KW-1185">Reference proteome</keyword>
<comment type="caution">
    <text evidence="4">The sequence shown here is derived from an EMBL/GenBank/DDBJ whole genome shotgun (WGS) entry which is preliminary data.</text>
</comment>
<evidence type="ECO:0000259" key="2">
    <source>
        <dbReference type="PROSITE" id="PS50110"/>
    </source>
</evidence>
<dbReference type="GO" id="GO:0000160">
    <property type="term" value="P:phosphorelay signal transduction system"/>
    <property type="evidence" value="ECO:0007669"/>
    <property type="project" value="InterPro"/>
</dbReference>
<dbReference type="EMBL" id="JABBXH010000003">
    <property type="protein sequence ID" value="NMP31962.1"/>
    <property type="molecule type" value="Genomic_DNA"/>
</dbReference>
<dbReference type="InterPro" id="IPR006675">
    <property type="entry name" value="HDIG_dom"/>
</dbReference>
<dbReference type="Gene3D" id="1.10.3210.10">
    <property type="entry name" value="Hypothetical protein af1432"/>
    <property type="match status" value="1"/>
</dbReference>
<evidence type="ECO:0000313" key="5">
    <source>
        <dbReference type="Proteomes" id="UP000568664"/>
    </source>
</evidence>
<reference evidence="4 5" key="1">
    <citation type="submission" date="2020-04" db="EMBL/GenBank/DDBJ databases">
        <title>Thalassotalea sp. M1531, isolated from the surface of marine red alga.</title>
        <authorList>
            <person name="Pang L."/>
            <person name="Lu D.-C."/>
        </authorList>
    </citation>
    <scope>NUCLEOTIDE SEQUENCE [LARGE SCALE GENOMIC DNA]</scope>
    <source>
        <strain evidence="4 5">M1531</strain>
    </source>
</reference>
<comment type="caution">
    <text evidence="1">Lacks conserved residue(s) required for the propagation of feature annotation.</text>
</comment>
<dbReference type="Pfam" id="PF08668">
    <property type="entry name" value="HDOD"/>
    <property type="match status" value="1"/>
</dbReference>
<evidence type="ECO:0000256" key="1">
    <source>
        <dbReference type="PROSITE-ProRule" id="PRU00169"/>
    </source>
</evidence>
<feature type="domain" description="Response regulatory" evidence="2">
    <location>
        <begin position="2"/>
        <end position="111"/>
    </location>
</feature>
<evidence type="ECO:0000259" key="3">
    <source>
        <dbReference type="PROSITE" id="PS51833"/>
    </source>
</evidence>
<dbReference type="InterPro" id="IPR052340">
    <property type="entry name" value="RNase_Y/CdgJ"/>
</dbReference>
<dbReference type="SUPFAM" id="SSF52172">
    <property type="entry name" value="CheY-like"/>
    <property type="match status" value="1"/>
</dbReference>
<dbReference type="PANTHER" id="PTHR33525">
    <property type="match status" value="1"/>
</dbReference>
<accession>A0A7Y0LD65</accession>
<dbReference type="PANTHER" id="PTHR33525:SF3">
    <property type="entry name" value="RIBONUCLEASE Y"/>
    <property type="match status" value="1"/>
</dbReference>
<proteinExistence type="predicted"/>
<dbReference type="Proteomes" id="UP000568664">
    <property type="component" value="Unassembled WGS sequence"/>
</dbReference>
<dbReference type="RefSeq" id="WP_169075289.1">
    <property type="nucleotide sequence ID" value="NZ_JABBXH010000003.1"/>
</dbReference>
<sequence>MKLLLVGANSTDQATLKKIFSRGSHQLSMVDTASLAVELVGNEKYDVVVVNSQLSETSISAFLEEITTLIPLAIRIVVTDNGEEQEIDGAHSQLVSPIRPACLVELLESIIPNNHAITKKVIVKAVNEVKALPSPPKVYMQLNALLKQESTDSEKIAEIISRDPALVAKVLQFVNSSAMSKGKALSSITDAITKMGVDTLCCIVMTAELFAYEPNIPDFSIEKEQMHSLGTARLAASIVKPELKQNALLAGLLHDIGKLVLFEINAEQTKKFIQNRFNSSDNILLEQKIFATDHAHLGGYLLHMWGFPYPIIEAVVLHHQPEKLIKKPFGVAHAIYIADALIRERDLSPAFIDKFKLESVLEKLQARADKLRM</sequence>
<dbReference type="NCBIfam" id="TIGR00277">
    <property type="entry name" value="HDIG"/>
    <property type="match status" value="1"/>
</dbReference>
<name>A0A7Y0LD65_9GAMM</name>
<dbReference type="PROSITE" id="PS51833">
    <property type="entry name" value="HDOD"/>
    <property type="match status" value="1"/>
</dbReference>
<dbReference type="AlphaFoldDB" id="A0A7Y0LD65"/>
<dbReference type="PROSITE" id="PS50110">
    <property type="entry name" value="RESPONSE_REGULATORY"/>
    <property type="match status" value="1"/>
</dbReference>
<organism evidence="4 5">
    <name type="scientific">Thalassotalea algicola</name>
    <dbReference type="NCBI Taxonomy" id="2716224"/>
    <lineage>
        <taxon>Bacteria</taxon>
        <taxon>Pseudomonadati</taxon>
        <taxon>Pseudomonadota</taxon>
        <taxon>Gammaproteobacteria</taxon>
        <taxon>Alteromonadales</taxon>
        <taxon>Colwelliaceae</taxon>
        <taxon>Thalassotalea</taxon>
    </lineage>
</organism>
<gene>
    <name evidence="4" type="ORF">HII17_10320</name>
</gene>